<accession>A0A6P6X3B3</accession>
<proteinExistence type="predicted"/>
<organism evidence="1 2">
    <name type="scientific">Coffea arabica</name>
    <name type="common">Arabian coffee</name>
    <dbReference type="NCBI Taxonomy" id="13443"/>
    <lineage>
        <taxon>Eukaryota</taxon>
        <taxon>Viridiplantae</taxon>
        <taxon>Streptophyta</taxon>
        <taxon>Embryophyta</taxon>
        <taxon>Tracheophyta</taxon>
        <taxon>Spermatophyta</taxon>
        <taxon>Magnoliopsida</taxon>
        <taxon>eudicotyledons</taxon>
        <taxon>Gunneridae</taxon>
        <taxon>Pentapetalae</taxon>
        <taxon>asterids</taxon>
        <taxon>lamiids</taxon>
        <taxon>Gentianales</taxon>
        <taxon>Rubiaceae</taxon>
        <taxon>Ixoroideae</taxon>
        <taxon>Gardenieae complex</taxon>
        <taxon>Bertiereae - Coffeeae clade</taxon>
        <taxon>Coffeeae</taxon>
        <taxon>Coffea</taxon>
    </lineage>
</organism>
<reference evidence="1" key="1">
    <citation type="journal article" date="2025" name="Foods">
        <title>Unveiling the Microbial Signatures of Arabica Coffee Cherries: Insights into Ripeness Specific Diversity, Functional Traits, and Implications for Quality and Safety.</title>
        <authorList>
            <consortium name="RefSeq"/>
            <person name="Tenea G.N."/>
            <person name="Cifuentes V."/>
            <person name="Reyes P."/>
            <person name="Cevallos-Vallejos M."/>
        </authorList>
    </citation>
    <scope>NUCLEOTIDE SEQUENCE [LARGE SCALE GENOMIC DNA]</scope>
</reference>
<gene>
    <name evidence="2" type="primary">LOC113739030</name>
</gene>
<protein>
    <submittedName>
        <fullName evidence="2">Uncharacterized protein</fullName>
    </submittedName>
</protein>
<dbReference type="RefSeq" id="XP_027122080.1">
    <property type="nucleotide sequence ID" value="XM_027266279.1"/>
</dbReference>
<name>A0A6P6X3B3_COFAR</name>
<dbReference type="Proteomes" id="UP001652660">
    <property type="component" value="Chromosome 4c"/>
</dbReference>
<dbReference type="GeneID" id="113739030"/>
<dbReference type="OrthoDB" id="10612606at2759"/>
<dbReference type="InterPro" id="IPR012337">
    <property type="entry name" value="RNaseH-like_sf"/>
</dbReference>
<dbReference type="SUPFAM" id="SSF53098">
    <property type="entry name" value="Ribonuclease H-like"/>
    <property type="match status" value="1"/>
</dbReference>
<keyword evidence="1" id="KW-1185">Reference proteome</keyword>
<dbReference type="InterPro" id="IPR036397">
    <property type="entry name" value="RNaseH_sf"/>
</dbReference>
<dbReference type="PANTHER" id="PTHR48475:SF1">
    <property type="entry name" value="RNASE H TYPE-1 DOMAIN-CONTAINING PROTEIN"/>
    <property type="match status" value="1"/>
</dbReference>
<dbReference type="GO" id="GO:0003676">
    <property type="term" value="F:nucleic acid binding"/>
    <property type="evidence" value="ECO:0007669"/>
    <property type="project" value="InterPro"/>
</dbReference>
<dbReference type="AlphaFoldDB" id="A0A6P6X3B3"/>
<evidence type="ECO:0000313" key="1">
    <source>
        <dbReference type="Proteomes" id="UP001652660"/>
    </source>
</evidence>
<sequence>MNGAVKIANKNMKKIIRKIIERHRDWHEKLSYALLSYRTAIRTSIGTTPYNLMYGMEAVLPAEVKIPSLRILMEAKLNEADWIKQRHKQLSLKVKCHLSWSVLSKKNDPCLQQEGQIATIRRRRQSVETYFGSARGGQRQVRPKLVLPGGALVLAEMDEQVFP</sequence>
<dbReference type="PANTHER" id="PTHR48475">
    <property type="entry name" value="RIBONUCLEASE H"/>
    <property type="match status" value="1"/>
</dbReference>
<dbReference type="Gene3D" id="3.30.420.10">
    <property type="entry name" value="Ribonuclease H-like superfamily/Ribonuclease H"/>
    <property type="match status" value="1"/>
</dbReference>
<reference evidence="2" key="2">
    <citation type="submission" date="2025-08" db="UniProtKB">
        <authorList>
            <consortium name="RefSeq"/>
        </authorList>
    </citation>
    <scope>IDENTIFICATION</scope>
    <source>
        <tissue evidence="2">Leaves</tissue>
    </source>
</reference>
<evidence type="ECO:0000313" key="2">
    <source>
        <dbReference type="RefSeq" id="XP_027122080.1"/>
    </source>
</evidence>